<gene>
    <name evidence="1" type="ORF">LQ567_25745</name>
</gene>
<protein>
    <submittedName>
        <fullName evidence="1">Sel1 repeat family protein</fullName>
    </submittedName>
</protein>
<evidence type="ECO:0000313" key="1">
    <source>
        <dbReference type="EMBL" id="MCD2426215.1"/>
    </source>
</evidence>
<dbReference type="InterPro" id="IPR050767">
    <property type="entry name" value="Sel1_AlgK"/>
</dbReference>
<dbReference type="InterPro" id="IPR006597">
    <property type="entry name" value="Sel1-like"/>
</dbReference>
<dbReference type="Proteomes" id="UP001199816">
    <property type="component" value="Unassembled WGS sequence"/>
</dbReference>
<evidence type="ECO:0000313" key="2">
    <source>
        <dbReference type="Proteomes" id="UP001199816"/>
    </source>
</evidence>
<accession>A0ABS8PYU4</accession>
<name>A0ABS8PYU4_9BACT</name>
<dbReference type="Gene3D" id="1.25.40.10">
    <property type="entry name" value="Tetratricopeptide repeat domain"/>
    <property type="match status" value="3"/>
</dbReference>
<reference evidence="1 2" key="1">
    <citation type="submission" date="2021-11" db="EMBL/GenBank/DDBJ databases">
        <title>Genomic of Niabella pedocola.</title>
        <authorList>
            <person name="Wu T."/>
        </authorList>
    </citation>
    <scope>NUCLEOTIDE SEQUENCE [LARGE SCALE GENOMIC DNA]</scope>
    <source>
        <strain evidence="1 2">JCM 31011</strain>
    </source>
</reference>
<dbReference type="SMART" id="SM00671">
    <property type="entry name" value="SEL1"/>
    <property type="match status" value="14"/>
</dbReference>
<dbReference type="RefSeq" id="WP_231008803.1">
    <property type="nucleotide sequence ID" value="NZ_JAJNEC010000008.1"/>
</dbReference>
<dbReference type="PANTHER" id="PTHR11102:SF160">
    <property type="entry name" value="ERAD-ASSOCIATED E3 UBIQUITIN-PROTEIN LIGASE COMPONENT HRD3"/>
    <property type="match status" value="1"/>
</dbReference>
<dbReference type="SUPFAM" id="SSF81901">
    <property type="entry name" value="HCP-like"/>
    <property type="match status" value="4"/>
</dbReference>
<dbReference type="EMBL" id="JAJNEC010000008">
    <property type="protein sequence ID" value="MCD2426215.1"/>
    <property type="molecule type" value="Genomic_DNA"/>
</dbReference>
<comment type="caution">
    <text evidence="1">The sequence shown here is derived from an EMBL/GenBank/DDBJ whole genome shotgun (WGS) entry which is preliminary data.</text>
</comment>
<sequence>MSNIAVYEKYFEDPLSVPADFISGLNTTTIRNKDTWFRALALLEQRAAAGASGAELDLLFDLLFKSSADHTISVYFPDDVYAWFFEKMTGVLTRVGAVYPEALLEKAMALVLARRGYKNQEAAAQAFQQAMAAGVAAAGPVYYYYQYVGLLPGADKTAALEQLKALVAAGNPWAVVYEAYYQVWYGSGFEPGPALEQLLQHPDKKLQRHYYDIMQGYYSKKGDREKQTELLKETIRKFDAAYSRYVLAEISWPDAQTAEEKTALLKELEKAYEDGSMDAATSLGLKLLPQQPQTAQDYEPALFWLKKSWEYDNAYAAYRLAYLYLYNEWVTDVPAGLQLLKEAKDAGNIDAAIEWAEVHIEGKLTEIDKQVTLETFEALHAKQVPYATYRLGNFYEYGDPDLNITADLTQAFRYYKEAAEQHLPIAGYNVGRFLKYGFDGQAPDVAASIPYFTKAAEANNAQACTELGLIAEAAEQPDYARAFEHFNKAAELGYPYANYIKGLYLEYDYHQSGTQDPATAVQCYEYAAGYNEMNATYELGRCYKFGTGTAQDPDKAIEYLKKAAEVNNPKALTELALSYERAEGVTEDRDKALEYMERAAALQYVYAQYATGRYYLHGYVQADSAKGLEWLEKAAASEYPYALLELGDYYMFDYDRVEQYEKALGYYLRAKDQQVYSDGLGLCYEYGIGTETAPVAAFNEYTLAAEYGNSNAKYRLGRCYYEGFGTDKNLEAAFRWFGESAHEGNDHAKVYLGRQYLKGEGIPRQPEKAVTLFTEAAENDSANAQYELANCYLMGEGVDEDEQKALYWFEQAAENGHEGAKKLTGRRRK</sequence>
<dbReference type="InterPro" id="IPR011990">
    <property type="entry name" value="TPR-like_helical_dom_sf"/>
</dbReference>
<dbReference type="PANTHER" id="PTHR11102">
    <property type="entry name" value="SEL-1-LIKE PROTEIN"/>
    <property type="match status" value="1"/>
</dbReference>
<proteinExistence type="predicted"/>
<keyword evidence="2" id="KW-1185">Reference proteome</keyword>
<organism evidence="1 2">
    <name type="scientific">Niabella pedocola</name>
    <dbReference type="NCBI Taxonomy" id="1752077"/>
    <lineage>
        <taxon>Bacteria</taxon>
        <taxon>Pseudomonadati</taxon>
        <taxon>Bacteroidota</taxon>
        <taxon>Chitinophagia</taxon>
        <taxon>Chitinophagales</taxon>
        <taxon>Chitinophagaceae</taxon>
        <taxon>Niabella</taxon>
    </lineage>
</organism>
<dbReference type="Pfam" id="PF08238">
    <property type="entry name" value="Sel1"/>
    <property type="match status" value="13"/>
</dbReference>